<evidence type="ECO:0000256" key="2">
    <source>
        <dbReference type="ARBA" id="ARBA00008092"/>
    </source>
</evidence>
<evidence type="ECO:0000256" key="9">
    <source>
        <dbReference type="ARBA" id="ARBA00023163"/>
    </source>
</evidence>
<dbReference type="PANTHER" id="PTHR24082">
    <property type="entry name" value="NUCLEAR HORMONE RECEPTOR"/>
    <property type="match status" value="1"/>
</dbReference>
<comment type="similarity">
    <text evidence="2">Belongs to the nuclear hormone receptor family. NR1 subfamily.</text>
</comment>
<dbReference type="AlphaFoldDB" id="Q33DX7"/>
<organism evidence="20">
    <name type="scientific">Pheidole megacephala</name>
    <dbReference type="NCBI Taxonomy" id="300850"/>
    <lineage>
        <taxon>Eukaryota</taxon>
        <taxon>Metazoa</taxon>
        <taxon>Ecdysozoa</taxon>
        <taxon>Arthropoda</taxon>
        <taxon>Hexapoda</taxon>
        <taxon>Insecta</taxon>
        <taxon>Pterygota</taxon>
        <taxon>Neoptera</taxon>
        <taxon>Endopterygota</taxon>
        <taxon>Hymenoptera</taxon>
        <taxon>Apocrita</taxon>
        <taxon>Aculeata</taxon>
        <taxon>Formicoidea</taxon>
        <taxon>Formicidae</taxon>
        <taxon>Myrmicinae</taxon>
        <taxon>Pheidole</taxon>
    </lineage>
</organism>
<evidence type="ECO:0000256" key="4">
    <source>
        <dbReference type="ARBA" id="ARBA00022723"/>
    </source>
</evidence>
<evidence type="ECO:0000256" key="12">
    <source>
        <dbReference type="ARBA" id="ARBA00029963"/>
    </source>
</evidence>
<feature type="domain" description="Nuclear receptor" evidence="18">
    <location>
        <begin position="251"/>
        <end position="326"/>
    </location>
</feature>
<dbReference type="InterPro" id="IPR035500">
    <property type="entry name" value="NHR-like_dom_sf"/>
</dbReference>
<feature type="compositionally biased region" description="Polar residues" evidence="17">
    <location>
        <begin position="122"/>
        <end position="151"/>
    </location>
</feature>
<dbReference type="GO" id="GO:0045944">
    <property type="term" value="P:positive regulation of transcription by RNA polymerase II"/>
    <property type="evidence" value="ECO:0007669"/>
    <property type="project" value="TreeGrafter"/>
</dbReference>
<dbReference type="SMART" id="SM00430">
    <property type="entry name" value="HOLI"/>
    <property type="match status" value="1"/>
</dbReference>
<proteinExistence type="evidence at transcript level"/>
<feature type="region of interest" description="Disordered" evidence="17">
    <location>
        <begin position="339"/>
        <end position="362"/>
    </location>
</feature>
<keyword evidence="6 16" id="KW-0862">Zinc</keyword>
<keyword evidence="4 16" id="KW-0479">Metal-binding</keyword>
<evidence type="ECO:0000256" key="6">
    <source>
        <dbReference type="ARBA" id="ARBA00022833"/>
    </source>
</evidence>
<dbReference type="EMBL" id="AB194765">
    <property type="protein sequence ID" value="BAE47509.1"/>
    <property type="molecule type" value="mRNA"/>
</dbReference>
<dbReference type="GO" id="GO:0008270">
    <property type="term" value="F:zinc ion binding"/>
    <property type="evidence" value="ECO:0007669"/>
    <property type="project" value="UniProtKB-KW"/>
</dbReference>
<dbReference type="Pfam" id="PF00105">
    <property type="entry name" value="zf-C4"/>
    <property type="match status" value="1"/>
</dbReference>
<dbReference type="InterPro" id="IPR050234">
    <property type="entry name" value="Nuclear_hormone_rcpt_NR1"/>
</dbReference>
<dbReference type="SMART" id="SM00399">
    <property type="entry name" value="ZnF_C4"/>
    <property type="match status" value="1"/>
</dbReference>
<dbReference type="PROSITE" id="PS00031">
    <property type="entry name" value="NUCLEAR_REC_DBD_1"/>
    <property type="match status" value="1"/>
</dbReference>
<dbReference type="GO" id="GO:0090575">
    <property type="term" value="C:RNA polymerase II transcription regulator complex"/>
    <property type="evidence" value="ECO:0007669"/>
    <property type="project" value="TreeGrafter"/>
</dbReference>
<keyword evidence="5 16" id="KW-0863">Zinc-finger</keyword>
<dbReference type="FunFam" id="3.30.50.10:FF:000031">
    <property type="entry name" value="Ecdysone receptor A1"/>
    <property type="match status" value="1"/>
</dbReference>
<dbReference type="FunFam" id="1.10.565.10:FF:000030">
    <property type="entry name" value="Ecdysone receptor (Isoform A)"/>
    <property type="match status" value="1"/>
</dbReference>
<dbReference type="GO" id="GO:0035100">
    <property type="term" value="F:ecdysone binding"/>
    <property type="evidence" value="ECO:0007669"/>
    <property type="project" value="InterPro"/>
</dbReference>
<reference evidence="20" key="1">
    <citation type="submission" date="2004-11" db="EMBL/GenBank/DDBJ databases">
        <title>Expression patterns of ecdysone receptor isoforms on the wing discs with caste-specific developments in Pheidole megacephala (Hymenoptera: Formicidae).</title>
        <authorList>
            <person name="Sameshima S."/>
            <person name="Miura T."/>
            <person name="Matsumoto T."/>
        </authorList>
    </citation>
    <scope>NUCLEOTIDE SEQUENCE</scope>
</reference>
<keyword evidence="11 16" id="KW-0539">Nucleus</keyword>
<evidence type="ECO:0000256" key="7">
    <source>
        <dbReference type="ARBA" id="ARBA00023015"/>
    </source>
</evidence>
<dbReference type="GO" id="GO:0030154">
    <property type="term" value="P:cell differentiation"/>
    <property type="evidence" value="ECO:0007669"/>
    <property type="project" value="TreeGrafter"/>
</dbReference>
<keyword evidence="8 16" id="KW-0238">DNA-binding</keyword>
<keyword evidence="7 16" id="KW-0805">Transcription regulation</keyword>
<dbReference type="PROSITE" id="PS51030">
    <property type="entry name" value="NUCLEAR_REC_DBD_2"/>
    <property type="match status" value="1"/>
</dbReference>
<dbReference type="SUPFAM" id="SSF57716">
    <property type="entry name" value="Glucocorticoid receptor-like (DNA-binding domain)"/>
    <property type="match status" value="1"/>
</dbReference>
<dbReference type="GO" id="GO:0000122">
    <property type="term" value="P:negative regulation of transcription by RNA polymerase II"/>
    <property type="evidence" value="ECO:0007669"/>
    <property type="project" value="TreeGrafter"/>
</dbReference>
<evidence type="ECO:0000256" key="8">
    <source>
        <dbReference type="ARBA" id="ARBA00023125"/>
    </source>
</evidence>
<comment type="subcellular location">
    <subcellularLocation>
        <location evidence="1 16">Nucleus</location>
    </subcellularLocation>
</comment>
<dbReference type="Pfam" id="PF00104">
    <property type="entry name" value="Hormone_recep"/>
    <property type="match status" value="1"/>
</dbReference>
<evidence type="ECO:0000259" key="19">
    <source>
        <dbReference type="PROSITE" id="PS51843"/>
    </source>
</evidence>
<evidence type="ECO:0000256" key="5">
    <source>
        <dbReference type="ARBA" id="ARBA00022771"/>
    </source>
</evidence>
<dbReference type="InterPro" id="IPR000536">
    <property type="entry name" value="Nucl_hrmn_rcpt_lig-bd"/>
</dbReference>
<evidence type="ECO:0000256" key="10">
    <source>
        <dbReference type="ARBA" id="ARBA00023170"/>
    </source>
</evidence>
<evidence type="ECO:0000256" key="16">
    <source>
        <dbReference type="RuleBase" id="RU004334"/>
    </source>
</evidence>
<dbReference type="InterPro" id="IPR041889">
    <property type="entry name" value="NR_LBD_EcR"/>
</dbReference>
<dbReference type="InterPro" id="IPR001628">
    <property type="entry name" value="Znf_hrmn_rcpt"/>
</dbReference>
<dbReference type="Gene3D" id="3.30.50.10">
    <property type="entry name" value="Erythroid Transcription Factor GATA-1, subunit A"/>
    <property type="match status" value="1"/>
</dbReference>
<evidence type="ECO:0000256" key="14">
    <source>
        <dbReference type="ARBA" id="ARBA00033003"/>
    </source>
</evidence>
<dbReference type="Gene3D" id="1.10.565.10">
    <property type="entry name" value="Retinoid X Receptor"/>
    <property type="match status" value="1"/>
</dbReference>
<dbReference type="PROSITE" id="PS51843">
    <property type="entry name" value="NR_LBD"/>
    <property type="match status" value="1"/>
</dbReference>
<feature type="region of interest" description="Disordered" evidence="17">
    <location>
        <begin position="117"/>
        <end position="245"/>
    </location>
</feature>
<dbReference type="GO" id="GO:0035076">
    <property type="term" value="P:ecdysone receptor signaling pathway"/>
    <property type="evidence" value="ECO:0007669"/>
    <property type="project" value="InterPro"/>
</dbReference>
<dbReference type="PRINTS" id="PR01283">
    <property type="entry name" value="ECDYSTEROIDR"/>
</dbReference>
<dbReference type="PANTHER" id="PTHR24082:SF507">
    <property type="entry name" value="BILE ACID RECEPTOR-RELATED"/>
    <property type="match status" value="1"/>
</dbReference>
<evidence type="ECO:0000256" key="17">
    <source>
        <dbReference type="SAM" id="MobiDB-lite"/>
    </source>
</evidence>
<dbReference type="GO" id="GO:0000978">
    <property type="term" value="F:RNA polymerase II cis-regulatory region sequence-specific DNA binding"/>
    <property type="evidence" value="ECO:0007669"/>
    <property type="project" value="TreeGrafter"/>
</dbReference>
<dbReference type="PRINTS" id="PR00047">
    <property type="entry name" value="STROIDFINGER"/>
</dbReference>
<dbReference type="PRINTS" id="PR00398">
    <property type="entry name" value="STRDHORMONER"/>
</dbReference>
<evidence type="ECO:0000256" key="3">
    <source>
        <dbReference type="ARBA" id="ARBA00022052"/>
    </source>
</evidence>
<feature type="domain" description="NR LBD" evidence="19">
    <location>
        <begin position="400"/>
        <end position="633"/>
    </location>
</feature>
<feature type="compositionally biased region" description="Gly residues" evidence="17">
    <location>
        <begin position="206"/>
        <end position="235"/>
    </location>
</feature>
<dbReference type="SUPFAM" id="SSF48508">
    <property type="entry name" value="Nuclear receptor ligand-binding domain"/>
    <property type="match status" value="1"/>
</dbReference>
<gene>
    <name evidence="20" type="primary">PmEcR</name>
</gene>
<dbReference type="InterPro" id="IPR001723">
    <property type="entry name" value="Nuclear_hrmn_rcpt"/>
</dbReference>
<evidence type="ECO:0000256" key="11">
    <source>
        <dbReference type="ARBA" id="ARBA00023242"/>
    </source>
</evidence>
<evidence type="ECO:0000313" key="20">
    <source>
        <dbReference type="EMBL" id="BAE47509.1"/>
    </source>
</evidence>
<evidence type="ECO:0000256" key="13">
    <source>
        <dbReference type="ARBA" id="ARBA00030794"/>
    </source>
</evidence>
<protein>
    <recommendedName>
        <fullName evidence="3">Ecdysone receptor</fullName>
    </recommendedName>
    <alternativeName>
        <fullName evidence="12">20-hydroxy-ecdysone receptor</fullName>
    </alternativeName>
    <alternativeName>
        <fullName evidence="13">EcRH</fullName>
    </alternativeName>
    <alternativeName>
        <fullName evidence="14">Ecdysteroid receptor</fullName>
    </alternativeName>
    <alternativeName>
        <fullName evidence="15">Nuclear receptor subfamily 1 group H member 1</fullName>
    </alternativeName>
</protein>
<dbReference type="InterPro" id="IPR013088">
    <property type="entry name" value="Znf_NHR/GATA"/>
</dbReference>
<dbReference type="InterPro" id="IPR003069">
    <property type="entry name" value="Ecdystd_rcpt"/>
</dbReference>
<dbReference type="CDD" id="cd07161">
    <property type="entry name" value="NR_DBD_EcR"/>
    <property type="match status" value="1"/>
</dbReference>
<dbReference type="CDD" id="cd06938">
    <property type="entry name" value="NR_LBD_EcR"/>
    <property type="match status" value="1"/>
</dbReference>
<feature type="compositionally biased region" description="Polar residues" evidence="17">
    <location>
        <begin position="160"/>
        <end position="180"/>
    </location>
</feature>
<name>Q33DX7_9HYME</name>
<keyword evidence="9 16" id="KW-0804">Transcription</keyword>
<sequence>MGDVVLAAPSRLRRAINLSTATTTAKTETTTITLSMDTSGDSNMDTDNSGSATTGVGAIASVVAYAASLTLVKAERPDNLTGTSTSPTTVTTVATGPIGTGSNLFTGIANSNKTARSDDWLATNSPGSPQNSLPSQHVVYSTSQQQLSEQQPPMAHSSPLAHQQQQVSNNGYASPMSTGSYDPYSPNGKIGRDELSQPSSLNGYGNNSGGGGGNGGGGSSGGGSGGGGSGVGSGEGCDAKKRKGPTPRQQEELCLVCGDRASGYHYNALTCEGCKGFFRRSITRNAVYQCKYGNGCEIDMYMRRKCQECRLKKCLTVGMRPECVVPEYQCAVKRKEKKAQKEKDKPNSTTMNGSPGSAGMGEQMGVKIEPAEAESLSMSGSSGILTPISPYTCVKPISPEQEELINRLVSFQCEFEQPSEEDLKRITNQPMEGEDPSDYSFRHITEITILTVQLIVEFSKRLPGFNELLREDQITLLKACSSEVMMLRMARKYDVQTDSIIFANNQSYTRDSYNVAGMGDTIEDLLRFCRQMYAMRVNNAEYALLTAIVIFSERPNLLESRKVEKLQEIYLKTLKAYVDNRRRPKSGTIFAKLLSVLTELRTLGNQNSEMCLNLKFKNKKLPLFLAEIWDVVP</sequence>
<evidence type="ECO:0000259" key="18">
    <source>
        <dbReference type="PROSITE" id="PS51030"/>
    </source>
</evidence>
<evidence type="ECO:0000256" key="1">
    <source>
        <dbReference type="ARBA" id="ARBA00004123"/>
    </source>
</evidence>
<keyword evidence="10 16" id="KW-0675">Receptor</keyword>
<evidence type="ECO:0000256" key="15">
    <source>
        <dbReference type="ARBA" id="ARBA00033286"/>
    </source>
</evidence>
<dbReference type="GO" id="GO:0004879">
    <property type="term" value="F:nuclear receptor activity"/>
    <property type="evidence" value="ECO:0007669"/>
    <property type="project" value="InterPro"/>
</dbReference>
<accession>Q33DX7</accession>